<evidence type="ECO:0000313" key="2">
    <source>
        <dbReference type="EMBL" id="SHK10185.1"/>
    </source>
</evidence>
<evidence type="ECO:0000313" key="3">
    <source>
        <dbReference type="Proteomes" id="UP000184301"/>
    </source>
</evidence>
<dbReference type="RefSeq" id="WP_073110081.1">
    <property type="nucleotide sequence ID" value="NZ_FQZY01000029.1"/>
</dbReference>
<sequence>MIDSVGIYKKANNLVQKNGTRNTLILAKEVGIDVVPVDCFNSLLGMYVYRWKHRAMFLNSKMDEYLTQMVAGHEMGHDIYHRELAKGEGLQEFELFRMQSTTEYEANAFAAHTLIDTDECMELARNGYDIVQMSQIMNSEINLMLIKLQEMNRLGYNLRLPMEPRSDFFKNIRVD</sequence>
<reference evidence="2 3" key="1">
    <citation type="submission" date="2016-11" db="EMBL/GenBank/DDBJ databases">
        <authorList>
            <person name="Jaros S."/>
            <person name="Januszkiewicz K."/>
            <person name="Wedrychowicz H."/>
        </authorList>
    </citation>
    <scope>NUCLEOTIDE SEQUENCE [LARGE SCALE GENOMIC DNA]</scope>
    <source>
        <strain evidence="2 3">DSM 15480</strain>
    </source>
</reference>
<evidence type="ECO:0000259" key="1">
    <source>
        <dbReference type="Pfam" id="PF06114"/>
    </source>
</evidence>
<feature type="domain" description="IrrE N-terminal-like" evidence="1">
    <location>
        <begin position="28"/>
        <end position="130"/>
    </location>
</feature>
<name>A0A1M6PQF9_9FIRM</name>
<keyword evidence="3" id="KW-1185">Reference proteome</keyword>
<dbReference type="STRING" id="1121950.SAMN02745243_02195"/>
<dbReference type="Proteomes" id="UP000184301">
    <property type="component" value="Unassembled WGS sequence"/>
</dbReference>
<dbReference type="InterPro" id="IPR010359">
    <property type="entry name" value="IrrE_HExxH"/>
</dbReference>
<protein>
    <recommendedName>
        <fullName evidence="1">IrrE N-terminal-like domain-containing protein</fullName>
    </recommendedName>
</protein>
<dbReference type="Gene3D" id="1.10.10.2910">
    <property type="match status" value="1"/>
</dbReference>
<organism evidence="2 3">
    <name type="scientific">Hespellia stercorisuis DSM 15480</name>
    <dbReference type="NCBI Taxonomy" id="1121950"/>
    <lineage>
        <taxon>Bacteria</taxon>
        <taxon>Bacillati</taxon>
        <taxon>Bacillota</taxon>
        <taxon>Clostridia</taxon>
        <taxon>Lachnospirales</taxon>
        <taxon>Lachnospiraceae</taxon>
        <taxon>Hespellia</taxon>
    </lineage>
</organism>
<dbReference type="Pfam" id="PF06114">
    <property type="entry name" value="Peptidase_M78"/>
    <property type="match status" value="1"/>
</dbReference>
<gene>
    <name evidence="2" type="ORF">SAMN02745243_02195</name>
</gene>
<accession>A0A1M6PQF9</accession>
<dbReference type="AlphaFoldDB" id="A0A1M6PQF9"/>
<dbReference type="EMBL" id="FQZY01000029">
    <property type="protein sequence ID" value="SHK10185.1"/>
    <property type="molecule type" value="Genomic_DNA"/>
</dbReference>
<proteinExistence type="predicted"/>